<evidence type="ECO:0000256" key="1">
    <source>
        <dbReference type="SAM" id="Phobius"/>
    </source>
</evidence>
<dbReference type="AlphaFoldDB" id="A0A830G806"/>
<dbReference type="Proteomes" id="UP000608850">
    <property type="component" value="Unassembled WGS sequence"/>
</dbReference>
<reference evidence="2 3" key="1">
    <citation type="journal article" date="2019" name="Int. J. Syst. Evol. Microbiol.">
        <title>The Global Catalogue of Microorganisms (GCM) 10K type strain sequencing project: providing services to taxonomists for standard genome sequencing and annotation.</title>
        <authorList>
            <consortium name="The Broad Institute Genomics Platform"/>
            <consortium name="The Broad Institute Genome Sequencing Center for Infectious Disease"/>
            <person name="Wu L."/>
            <person name="Ma J."/>
        </authorList>
    </citation>
    <scope>NUCLEOTIDE SEQUENCE [LARGE SCALE GENOMIC DNA]</scope>
    <source>
        <strain evidence="2 3">JCM 16331</strain>
    </source>
</reference>
<keyword evidence="1" id="KW-1133">Transmembrane helix</keyword>
<comment type="caution">
    <text evidence="2">The sequence shown here is derived from an EMBL/GenBank/DDBJ whole genome shotgun (WGS) entry which is preliminary data.</text>
</comment>
<organism evidence="2 3">
    <name type="scientific">Halarchaeum nitratireducens</name>
    <dbReference type="NCBI Taxonomy" id="489913"/>
    <lineage>
        <taxon>Archaea</taxon>
        <taxon>Methanobacteriati</taxon>
        <taxon>Methanobacteriota</taxon>
        <taxon>Stenosarchaea group</taxon>
        <taxon>Halobacteria</taxon>
        <taxon>Halobacteriales</taxon>
        <taxon>Halobacteriaceae</taxon>
    </lineage>
</organism>
<dbReference type="EMBL" id="BMOQ01000001">
    <property type="protein sequence ID" value="GGN07093.1"/>
    <property type="molecule type" value="Genomic_DNA"/>
</dbReference>
<dbReference type="RefSeq" id="WP_188876658.1">
    <property type="nucleotide sequence ID" value="NZ_BMOQ01000001.1"/>
</dbReference>
<feature type="transmembrane region" description="Helical" evidence="1">
    <location>
        <begin position="12"/>
        <end position="29"/>
    </location>
</feature>
<keyword evidence="1" id="KW-0472">Membrane</keyword>
<keyword evidence="1" id="KW-0812">Transmembrane</keyword>
<proteinExistence type="predicted"/>
<gene>
    <name evidence="2" type="ORF">GCM10009021_02640</name>
</gene>
<keyword evidence="3" id="KW-1185">Reference proteome</keyword>
<evidence type="ECO:0000313" key="2">
    <source>
        <dbReference type="EMBL" id="GGN07093.1"/>
    </source>
</evidence>
<name>A0A830G806_9EURY</name>
<protein>
    <submittedName>
        <fullName evidence="2">ISNCY family transposase ISH7B</fullName>
    </submittedName>
</protein>
<feature type="transmembrane region" description="Helical" evidence="1">
    <location>
        <begin position="83"/>
        <end position="101"/>
    </location>
</feature>
<dbReference type="OrthoDB" id="269933at2157"/>
<sequence length="112" mass="11628">MALRDSLDYRSAAYALLVATGVVSFALGSPPLSEVLSFLPLVLVSLTGIPVPVRERVPEHDRLLAVGIGIIGVYGLAAEGPSLLDALFALAGVAAVAVVLYERITGRSTRIA</sequence>
<accession>A0A830G806</accession>
<evidence type="ECO:0000313" key="3">
    <source>
        <dbReference type="Proteomes" id="UP000608850"/>
    </source>
</evidence>